<dbReference type="OrthoDB" id="5985073at2759"/>
<dbReference type="GO" id="GO:0020037">
    <property type="term" value="F:heme binding"/>
    <property type="evidence" value="ECO:0007669"/>
    <property type="project" value="UniProtKB-UniRule"/>
</dbReference>
<dbReference type="InterPro" id="IPR002016">
    <property type="entry name" value="Haem_peroxidase"/>
</dbReference>
<dbReference type="Gene3D" id="1.10.520.10">
    <property type="match status" value="1"/>
</dbReference>
<protein>
    <recommendedName>
        <fullName evidence="5">Peroxidase</fullName>
        <ecNumber evidence="5">1.11.1.-</ecNumber>
    </recommendedName>
</protein>
<dbReference type="GO" id="GO:0046872">
    <property type="term" value="F:metal ion binding"/>
    <property type="evidence" value="ECO:0007669"/>
    <property type="project" value="UniProtKB-UniRule"/>
</dbReference>
<keyword evidence="3 5" id="KW-0560">Oxidoreductase</keyword>
<dbReference type="Proteomes" id="UP000039046">
    <property type="component" value="Unassembled WGS sequence"/>
</dbReference>
<gene>
    <name evidence="8" type="ORF">VHEMI05544</name>
</gene>
<accession>A0A0A1T4K1</accession>
<comment type="similarity">
    <text evidence="4">Belongs to the peroxidase family.</text>
</comment>
<dbReference type="STRING" id="1531966.A0A0A1T4K1"/>
<keyword evidence="2" id="KW-0479">Metal-binding</keyword>
<evidence type="ECO:0000313" key="8">
    <source>
        <dbReference type="EMBL" id="CEJ89719.1"/>
    </source>
</evidence>
<feature type="domain" description="Plant heme peroxidase family profile" evidence="7">
    <location>
        <begin position="130"/>
        <end position="335"/>
    </location>
</feature>
<dbReference type="HOGENOM" id="CLU_004824_4_0_1"/>
<evidence type="ECO:0000256" key="2">
    <source>
        <dbReference type="ARBA" id="ARBA00022617"/>
    </source>
</evidence>
<evidence type="ECO:0000313" key="9">
    <source>
        <dbReference type="Proteomes" id="UP000039046"/>
    </source>
</evidence>
<dbReference type="SUPFAM" id="SSF48113">
    <property type="entry name" value="Heme-dependent peroxidases"/>
    <property type="match status" value="1"/>
</dbReference>
<dbReference type="Pfam" id="PF00141">
    <property type="entry name" value="peroxidase"/>
    <property type="match status" value="1"/>
</dbReference>
<feature type="signal peptide" evidence="5">
    <location>
        <begin position="1"/>
        <end position="20"/>
    </location>
</feature>
<dbReference type="PANTHER" id="PTHR31356">
    <property type="entry name" value="THYLAKOID LUMENAL 29 KDA PROTEIN, CHLOROPLASTIC-RELATED"/>
    <property type="match status" value="1"/>
</dbReference>
<evidence type="ECO:0000256" key="3">
    <source>
        <dbReference type="ARBA" id="ARBA00023002"/>
    </source>
</evidence>
<dbReference type="PROSITE" id="PS50873">
    <property type="entry name" value="PEROXIDASE_4"/>
    <property type="match status" value="1"/>
</dbReference>
<feature type="compositionally biased region" description="Basic and acidic residues" evidence="6">
    <location>
        <begin position="214"/>
        <end position="231"/>
    </location>
</feature>
<dbReference type="EMBL" id="CDHN01000003">
    <property type="protein sequence ID" value="CEJ89719.1"/>
    <property type="molecule type" value="Genomic_DNA"/>
</dbReference>
<evidence type="ECO:0000256" key="5">
    <source>
        <dbReference type="RuleBase" id="RU363051"/>
    </source>
</evidence>
<evidence type="ECO:0000259" key="7">
    <source>
        <dbReference type="PROSITE" id="PS50873"/>
    </source>
</evidence>
<dbReference type="EC" id="1.11.1.-" evidence="5"/>
<evidence type="ECO:0000256" key="4">
    <source>
        <dbReference type="RuleBase" id="RU004241"/>
    </source>
</evidence>
<dbReference type="InterPro" id="IPR044831">
    <property type="entry name" value="Ccp1-like"/>
</dbReference>
<dbReference type="Gene3D" id="1.10.420.10">
    <property type="entry name" value="Peroxidase, domain 2"/>
    <property type="match status" value="1"/>
</dbReference>
<dbReference type="GO" id="GO:0004601">
    <property type="term" value="F:peroxidase activity"/>
    <property type="evidence" value="ECO:0007669"/>
    <property type="project" value="UniProtKB-KW"/>
</dbReference>
<dbReference type="PANTHER" id="PTHR31356:SF53">
    <property type="entry name" value="HEME PEROXIDASE"/>
    <property type="match status" value="1"/>
</dbReference>
<evidence type="ECO:0000256" key="6">
    <source>
        <dbReference type="SAM" id="MobiDB-lite"/>
    </source>
</evidence>
<dbReference type="InterPro" id="IPR010255">
    <property type="entry name" value="Haem_peroxidase_sf"/>
</dbReference>
<reference evidence="8 9" key="1">
    <citation type="journal article" date="2015" name="Genome Announc.">
        <title>Draft Genome Sequence and Gene Annotation of the Entomopathogenic Fungus Verticillium hemipterigenum.</title>
        <authorList>
            <person name="Horn F."/>
            <person name="Habel A."/>
            <person name="Scharf D.H."/>
            <person name="Dworschak J."/>
            <person name="Brakhage A.A."/>
            <person name="Guthke R."/>
            <person name="Hertweck C."/>
            <person name="Linde J."/>
        </authorList>
    </citation>
    <scope>NUCLEOTIDE SEQUENCE [LARGE SCALE GENOMIC DNA]</scope>
</reference>
<organism evidence="8 9">
    <name type="scientific">[Torrubiella] hemipterigena</name>
    <dbReference type="NCBI Taxonomy" id="1531966"/>
    <lineage>
        <taxon>Eukaryota</taxon>
        <taxon>Fungi</taxon>
        <taxon>Dikarya</taxon>
        <taxon>Ascomycota</taxon>
        <taxon>Pezizomycotina</taxon>
        <taxon>Sordariomycetes</taxon>
        <taxon>Hypocreomycetidae</taxon>
        <taxon>Hypocreales</taxon>
        <taxon>Clavicipitaceae</taxon>
        <taxon>Clavicipitaceae incertae sedis</taxon>
        <taxon>'Torrubiella' clade</taxon>
    </lineage>
</organism>
<keyword evidence="5" id="KW-0732">Signal</keyword>
<name>A0A0A1T4K1_9HYPO</name>
<dbReference type="GO" id="GO:0034599">
    <property type="term" value="P:cellular response to oxidative stress"/>
    <property type="evidence" value="ECO:0007669"/>
    <property type="project" value="InterPro"/>
</dbReference>
<dbReference type="AlphaFoldDB" id="A0A0A1T4K1"/>
<keyword evidence="1 5" id="KW-0575">Peroxidase</keyword>
<feature type="region of interest" description="Disordered" evidence="6">
    <location>
        <begin position="214"/>
        <end position="240"/>
    </location>
</feature>
<evidence type="ECO:0000256" key="1">
    <source>
        <dbReference type="ARBA" id="ARBA00022559"/>
    </source>
</evidence>
<proteinExistence type="inferred from homology"/>
<dbReference type="GO" id="GO:0000302">
    <property type="term" value="P:response to reactive oxygen species"/>
    <property type="evidence" value="ECO:0007669"/>
    <property type="project" value="TreeGrafter"/>
</dbReference>
<sequence length="558" mass="59287">MKSALTSVVVAIVHVGIALGVDAPKAAEYIWPSASDFLESQLYEQVGNDITSIAQFVVPCGTTPLATGRNINAEWVRTVYHDVATADVVAGTGGVDASIGFEMDRPENAGPVAFNETLQFLRGSLTAQSSMADLLTIGLITSIGSCSAGKVIVPFRGGRIDATGAGPSGVPKPDETIESHTAAFKRMGLNRDEMIGLIACGHTMGGVHGKDFPEIVDKPASGPDDHDRTQDFDTTGSGTSSFDNKIATEFVANVTQNPLAFGKNDTTNSDKRIFNSDGRKAITKLASSPDVFFQTCQTLLEKMVNIVPKTVTLASSPLHPIDVKPGRLFGQINDNKTMTLSGNIRLREPSIGPNPDRTVKIQFRPRGSTQTCAQSKACLSAAVTADEGSWTASQYEPIAFKRYPFSVKVGLSRGVSSFEVVVSDKQDNGKIKTTTYTNGGAGFPFDDTLLTQPKLSCAEQNSKGALTLTVAVRDDAKLSSLKGSIQMPSSLTALVPKVQTKALTFSKTTGVAGSGYTFYKASHTDMPGTYTRTYNLVASDGKKTVQKLFQDFSGLDSC</sequence>
<dbReference type="GO" id="GO:0042744">
    <property type="term" value="P:hydrogen peroxide catabolic process"/>
    <property type="evidence" value="ECO:0007669"/>
    <property type="project" value="TreeGrafter"/>
</dbReference>
<feature type="chain" id="PRO_5006986175" description="Peroxidase" evidence="5">
    <location>
        <begin position="21"/>
        <end position="558"/>
    </location>
</feature>
<keyword evidence="9" id="KW-1185">Reference proteome</keyword>
<keyword evidence="2" id="KW-0408">Iron</keyword>
<keyword evidence="2" id="KW-0349">Heme</keyword>